<dbReference type="OrthoDB" id="443402at2759"/>
<dbReference type="RefSeq" id="XP_014172627.1">
    <property type="nucleotide sequence ID" value="XM_014317152.1"/>
</dbReference>
<evidence type="ECO:0000259" key="3">
    <source>
        <dbReference type="Pfam" id="PF25053"/>
    </source>
</evidence>
<dbReference type="EMBL" id="GL629769">
    <property type="protein sequence ID" value="EFX03145.1"/>
    <property type="molecule type" value="Genomic_DNA"/>
</dbReference>
<keyword evidence="5" id="KW-1185">Reference proteome</keyword>
<dbReference type="STRING" id="655863.F0XG97"/>
<protein>
    <submittedName>
        <fullName evidence="4">Uncharacterized protein</fullName>
    </submittedName>
</protein>
<dbReference type="InterPro" id="IPR027417">
    <property type="entry name" value="P-loop_NTPase"/>
</dbReference>
<dbReference type="eggNOG" id="ENOG502SMA9">
    <property type="taxonomic scope" value="Eukaryota"/>
</dbReference>
<dbReference type="SUPFAM" id="SSF52540">
    <property type="entry name" value="P-loop containing nucleoside triphosphate hydrolases"/>
    <property type="match status" value="1"/>
</dbReference>
<proteinExistence type="predicted"/>
<dbReference type="InParanoid" id="F0XG97"/>
<dbReference type="InterPro" id="IPR056884">
    <property type="entry name" value="NPHP3-like_N"/>
</dbReference>
<evidence type="ECO:0000313" key="4">
    <source>
        <dbReference type="EMBL" id="EFX03145.1"/>
    </source>
</evidence>
<gene>
    <name evidence="4" type="ORF">CMQ_3074</name>
</gene>
<sequence length="631" mass="71406">MDPVTAIGLASSIIAFVDFGWKLIKGAKEIYDAADGTLEENRSREAVVLEMKRLTVQLVSPEHSLLSGEERDLCLLAGTCHLEKRLGACRSQLALHINATTMFSIDKLSEYVKDNASSLKPLKKAMSQLSRIGADTQTQVRQLLNIQKNALHAIIKARILAGLKFEGMHDRHDMVAEAHEKTFRWIFNVEGDGNQDMQGYSAKTPYRQDDATKEEAELKEEARERFLQWLSSGSGIFHISGKMGSGKSTLVNFLSDHPETATRLETWATSFFFWRPGSDMQKSLSGLYRSLLHDVLSFCPELILDVFPSVWQRAMETPYDGQTKEYFQESDIKNGFNVLVTKEELFEHHSFCFFIDGLDEYQTPVDAVISDMVGELCRWTITSPSSVKLCVSSREYPEFMDKFSPSQRLRLHTLTRFDIEVYVRDKLGRTEDKGIATLTKSIVEKASGIFFWVSLVVRQIREQLEIGVEPARLVEIVNGYPVGLDHLYRHILQTLSPYSRKRAYQTLTMMPFVGGTSDSLPLDLLAYSFLDKYNEDPEFARKETFDAGLPQLRACEETTRSQARSLLNGWCRGLVEADENGHLGYAHRSVADFLEAADIRERMAASVNGSHPVSIFSELILAHLKVDKYAF</sequence>
<evidence type="ECO:0000259" key="2">
    <source>
        <dbReference type="Pfam" id="PF24883"/>
    </source>
</evidence>
<organism evidence="5">
    <name type="scientific">Grosmannia clavigera (strain kw1407 / UAMH 11150)</name>
    <name type="common">Blue stain fungus</name>
    <name type="synonym">Graphiocladiella clavigera</name>
    <dbReference type="NCBI Taxonomy" id="655863"/>
    <lineage>
        <taxon>Eukaryota</taxon>
        <taxon>Fungi</taxon>
        <taxon>Dikarya</taxon>
        <taxon>Ascomycota</taxon>
        <taxon>Pezizomycotina</taxon>
        <taxon>Sordariomycetes</taxon>
        <taxon>Sordariomycetidae</taxon>
        <taxon>Ophiostomatales</taxon>
        <taxon>Ophiostomataceae</taxon>
        <taxon>Leptographium</taxon>
    </lineage>
</organism>
<feature type="domain" description="DUF7791" evidence="3">
    <location>
        <begin position="507"/>
        <end position="616"/>
    </location>
</feature>
<dbReference type="PANTHER" id="PTHR10039:SF5">
    <property type="entry name" value="NACHT DOMAIN-CONTAINING PROTEIN"/>
    <property type="match status" value="1"/>
</dbReference>
<dbReference type="HOGENOM" id="CLU_002341_5_0_1"/>
<dbReference type="Gene3D" id="3.40.50.300">
    <property type="entry name" value="P-loop containing nucleotide triphosphate hydrolases"/>
    <property type="match status" value="1"/>
</dbReference>
<keyword evidence="1" id="KW-0677">Repeat</keyword>
<dbReference type="PANTHER" id="PTHR10039">
    <property type="entry name" value="AMELOGENIN"/>
    <property type="match status" value="1"/>
</dbReference>
<dbReference type="Pfam" id="PF25053">
    <property type="entry name" value="DUF7791"/>
    <property type="match status" value="1"/>
</dbReference>
<dbReference type="AlphaFoldDB" id="F0XG97"/>
<accession>F0XG97</accession>
<dbReference type="Proteomes" id="UP000007796">
    <property type="component" value="Unassembled WGS sequence"/>
</dbReference>
<reference evidence="4 5" key="1">
    <citation type="journal article" date="2011" name="Proc. Natl. Acad. Sci. U.S.A.">
        <title>Genome and transcriptome analyses of the mountain pine beetle-fungal symbiont Grosmannia clavigera, a lodgepole pine pathogen.</title>
        <authorList>
            <person name="DiGuistini S."/>
            <person name="Wang Y."/>
            <person name="Liao N.Y."/>
            <person name="Taylor G."/>
            <person name="Tanguay P."/>
            <person name="Feau N."/>
            <person name="Henrissat B."/>
            <person name="Chan S.K."/>
            <person name="Hesse-Orce U."/>
            <person name="Alamouti S.M."/>
            <person name="Tsui C.K.M."/>
            <person name="Docking R.T."/>
            <person name="Levasseur A."/>
            <person name="Haridas S."/>
            <person name="Robertson G."/>
            <person name="Birol I."/>
            <person name="Holt R.A."/>
            <person name="Marra M.A."/>
            <person name="Hamelin R.C."/>
            <person name="Hirst M."/>
            <person name="Jones S.J.M."/>
            <person name="Bohlmann J."/>
            <person name="Breuil C."/>
        </authorList>
    </citation>
    <scope>NUCLEOTIDE SEQUENCE [LARGE SCALE GENOMIC DNA]</scope>
    <source>
        <strain evidence="5">kw1407 / UAMH 11150</strain>
    </source>
</reference>
<evidence type="ECO:0000313" key="5">
    <source>
        <dbReference type="Proteomes" id="UP000007796"/>
    </source>
</evidence>
<dbReference type="GeneID" id="25976134"/>
<name>F0XG97_GROCL</name>
<evidence type="ECO:0000256" key="1">
    <source>
        <dbReference type="ARBA" id="ARBA00022737"/>
    </source>
</evidence>
<dbReference type="InterPro" id="IPR056693">
    <property type="entry name" value="DUF7791"/>
</dbReference>
<feature type="domain" description="Nephrocystin 3-like N-terminal" evidence="2">
    <location>
        <begin position="223"/>
        <end position="394"/>
    </location>
</feature>
<dbReference type="Pfam" id="PF24883">
    <property type="entry name" value="NPHP3_N"/>
    <property type="match status" value="1"/>
</dbReference>